<protein>
    <recommendedName>
        <fullName evidence="4">Bacterial transcriptional activator domain-containing protein</fullName>
    </recommendedName>
</protein>
<dbReference type="GO" id="GO:0000160">
    <property type="term" value="P:phosphorelay signal transduction system"/>
    <property type="evidence" value="ECO:0007669"/>
    <property type="project" value="UniProtKB-KW"/>
</dbReference>
<dbReference type="Proteomes" id="UP000610124">
    <property type="component" value="Unassembled WGS sequence"/>
</dbReference>
<keyword evidence="3" id="KW-0804">Transcription</keyword>
<proteinExistence type="predicted"/>
<reference evidence="6 7" key="2">
    <citation type="submission" date="2014-07" db="EMBL/GenBank/DDBJ databases">
        <authorList>
            <person name="Zhang J.E."/>
            <person name="Yang H."/>
            <person name="Guo J."/>
            <person name="Deng Z."/>
            <person name="Luo H."/>
            <person name="Luo M."/>
            <person name="Zhao B."/>
        </authorList>
    </citation>
    <scope>NUCLEOTIDE SEQUENCE [LARGE SCALE GENOMIC DNA]</scope>
    <source>
        <strain evidence="6">ATCC 10762</strain>
        <strain evidence="7">ATCC 10762 / DSM 40127 / CCM 3239 / JCM 4008 / LMG 5968 / NBRC 12843 / NCIMB 8234 / A-377</strain>
    </source>
</reference>
<dbReference type="Gene3D" id="1.25.40.10">
    <property type="entry name" value="Tetratricopeptide repeat domain"/>
    <property type="match status" value="1"/>
</dbReference>
<keyword evidence="7" id="KW-1185">Reference proteome</keyword>
<keyword evidence="1" id="KW-0902">Two-component regulatory system</keyword>
<evidence type="ECO:0000256" key="1">
    <source>
        <dbReference type="ARBA" id="ARBA00023012"/>
    </source>
</evidence>
<dbReference type="EMBL" id="JPRF03000018">
    <property type="protein sequence ID" value="OEV37853.1"/>
    <property type="molecule type" value="Genomic_DNA"/>
</dbReference>
<dbReference type="GO" id="GO:0003677">
    <property type="term" value="F:DNA binding"/>
    <property type="evidence" value="ECO:0007669"/>
    <property type="project" value="TreeGrafter"/>
</dbReference>
<name>A0A1E7NBK8_KITAU</name>
<feature type="domain" description="Bacterial transcriptional activator" evidence="4">
    <location>
        <begin position="2"/>
        <end position="96"/>
    </location>
</feature>
<reference evidence="7" key="3">
    <citation type="submission" date="2016-08" db="EMBL/GenBank/DDBJ databases">
        <title>Sequencing, assembly and comparative genomics of S. aureofaciens ATCC 10762.</title>
        <authorList>
            <person name="Gradnigo J.S."/>
            <person name="Johnson N."/>
            <person name="Somerville G.A."/>
        </authorList>
    </citation>
    <scope>NUCLEOTIDE SEQUENCE [LARGE SCALE GENOMIC DNA]</scope>
    <source>
        <strain evidence="7">ATCC 10762 / DSM 40127 / CCM 3239 / JCM 4008 / LMG 5968 / NBRC 12843 / NCIMB 8234 / A-377</strain>
    </source>
</reference>
<gene>
    <name evidence="5" type="ORF">GCM10010502_69450</name>
    <name evidence="6" type="ORF">HS99_0025100</name>
</gene>
<sequence length="105" mass="11640">MTQAAARNAPTSPQDGLWEAKLSEARDFSVAAAELPALTLRFPTRERFSWLLMKALYWSGRRADAIDAYHRTRRTLAEEYGVDPGAELQELFGSILRGDPIAGCA</sequence>
<evidence type="ECO:0000313" key="6">
    <source>
        <dbReference type="EMBL" id="OEV37853.1"/>
    </source>
</evidence>
<reference evidence="6" key="4">
    <citation type="submission" date="2016-08" db="EMBL/GenBank/DDBJ databases">
        <title>Sequencing, Assembly and Comparative Genomics of S. aureofaciens ATCC 10762.</title>
        <authorList>
            <person name="Gradnigo J.S."/>
            <person name="Johnson N."/>
            <person name="Somerville G.A."/>
        </authorList>
    </citation>
    <scope>NUCLEOTIDE SEQUENCE [LARGE SCALE GENOMIC DNA]</scope>
    <source>
        <strain evidence="6">ATCC 10762</strain>
    </source>
</reference>
<reference evidence="5" key="1">
    <citation type="journal article" date="2014" name="Int. J. Syst. Evol. Microbiol.">
        <title>Complete genome sequence of Corynebacterium casei LMG S-19264T (=DSM 44701T), isolated from a smear-ripened cheese.</title>
        <authorList>
            <consortium name="US DOE Joint Genome Institute (JGI-PGF)"/>
            <person name="Walter F."/>
            <person name="Albersmeier A."/>
            <person name="Kalinowski J."/>
            <person name="Ruckert C."/>
        </authorList>
    </citation>
    <scope>NUCLEOTIDE SEQUENCE</scope>
    <source>
        <strain evidence="5">JCM 4434</strain>
    </source>
</reference>
<accession>A0A8H9LRI3</accession>
<dbReference type="Proteomes" id="UP000037395">
    <property type="component" value="Unassembled WGS sequence"/>
</dbReference>
<evidence type="ECO:0000256" key="3">
    <source>
        <dbReference type="ARBA" id="ARBA00023163"/>
    </source>
</evidence>
<dbReference type="PANTHER" id="PTHR35807:SF1">
    <property type="entry name" value="TRANSCRIPTIONAL REGULATOR REDD"/>
    <property type="match status" value="1"/>
</dbReference>
<dbReference type="PANTHER" id="PTHR35807">
    <property type="entry name" value="TRANSCRIPTIONAL REGULATOR REDD-RELATED"/>
    <property type="match status" value="1"/>
</dbReference>
<dbReference type="AlphaFoldDB" id="A0A1E7NBK8"/>
<organism evidence="6 7">
    <name type="scientific">Kitasatospora aureofaciens</name>
    <name type="common">Streptomyces aureofaciens</name>
    <dbReference type="NCBI Taxonomy" id="1894"/>
    <lineage>
        <taxon>Bacteria</taxon>
        <taxon>Bacillati</taxon>
        <taxon>Actinomycetota</taxon>
        <taxon>Actinomycetes</taxon>
        <taxon>Kitasatosporales</taxon>
        <taxon>Streptomycetaceae</taxon>
        <taxon>Kitasatospora</taxon>
    </lineage>
</organism>
<dbReference type="GO" id="GO:0006355">
    <property type="term" value="P:regulation of DNA-templated transcription"/>
    <property type="evidence" value="ECO:0007669"/>
    <property type="project" value="TreeGrafter"/>
</dbReference>
<comment type="caution">
    <text evidence="6">The sequence shown here is derived from an EMBL/GenBank/DDBJ whole genome shotgun (WGS) entry which is preliminary data.</text>
</comment>
<dbReference type="InterPro" id="IPR005158">
    <property type="entry name" value="BTAD"/>
</dbReference>
<evidence type="ECO:0000313" key="7">
    <source>
        <dbReference type="Proteomes" id="UP000037395"/>
    </source>
</evidence>
<dbReference type="SUPFAM" id="SSF48452">
    <property type="entry name" value="TPR-like"/>
    <property type="match status" value="1"/>
</dbReference>
<dbReference type="RefSeq" id="WP_030556712.1">
    <property type="nucleotide sequence ID" value="NZ_BMUB01000034.1"/>
</dbReference>
<dbReference type="InterPro" id="IPR051677">
    <property type="entry name" value="AfsR-DnrI-RedD_regulator"/>
</dbReference>
<dbReference type="EMBL" id="BMUB01000034">
    <property type="protein sequence ID" value="GGV04787.1"/>
    <property type="molecule type" value="Genomic_DNA"/>
</dbReference>
<evidence type="ECO:0000259" key="4">
    <source>
        <dbReference type="SMART" id="SM01043"/>
    </source>
</evidence>
<evidence type="ECO:0000256" key="2">
    <source>
        <dbReference type="ARBA" id="ARBA00023015"/>
    </source>
</evidence>
<dbReference type="InterPro" id="IPR011990">
    <property type="entry name" value="TPR-like_helical_dom_sf"/>
</dbReference>
<reference evidence="5" key="5">
    <citation type="submission" date="2020-09" db="EMBL/GenBank/DDBJ databases">
        <authorList>
            <person name="Sun Q."/>
            <person name="Ohkuma M."/>
        </authorList>
    </citation>
    <scope>NUCLEOTIDE SEQUENCE</scope>
    <source>
        <strain evidence="5">JCM 4434</strain>
    </source>
</reference>
<evidence type="ECO:0000313" key="5">
    <source>
        <dbReference type="EMBL" id="GGV04787.1"/>
    </source>
</evidence>
<dbReference type="GeneID" id="97489821"/>
<dbReference type="Pfam" id="PF03704">
    <property type="entry name" value="BTAD"/>
    <property type="match status" value="1"/>
</dbReference>
<keyword evidence="2" id="KW-0805">Transcription regulation</keyword>
<accession>A0A1E7NBK8</accession>
<dbReference type="SMART" id="SM01043">
    <property type="entry name" value="BTAD"/>
    <property type="match status" value="1"/>
</dbReference>